<feature type="repeat" description="HEAT" evidence="8">
    <location>
        <begin position="170"/>
        <end position="208"/>
    </location>
</feature>
<dbReference type="OrthoDB" id="7862313at2759"/>
<keyword evidence="5" id="KW-0677">Repeat</keyword>
<dbReference type="Pfam" id="PF03810">
    <property type="entry name" value="IBN_N"/>
    <property type="match status" value="1"/>
</dbReference>
<feature type="repeat" description="HEAT" evidence="8">
    <location>
        <begin position="405"/>
        <end position="443"/>
    </location>
</feature>
<dbReference type="SMART" id="SM01349">
    <property type="entry name" value="TOG"/>
    <property type="match status" value="1"/>
</dbReference>
<dbReference type="GO" id="GO:0005737">
    <property type="term" value="C:cytoplasm"/>
    <property type="evidence" value="ECO:0007669"/>
    <property type="project" value="UniProtKB-SubCell"/>
</dbReference>
<evidence type="ECO:0000256" key="2">
    <source>
        <dbReference type="ARBA" id="ARBA00004496"/>
    </source>
</evidence>
<dbReference type="Pfam" id="PF13513">
    <property type="entry name" value="HEAT_EZ"/>
    <property type="match status" value="1"/>
</dbReference>
<dbReference type="STRING" id="215637.A0A4Q0A218"/>
<dbReference type="InterPro" id="IPR021133">
    <property type="entry name" value="HEAT_type_2"/>
</dbReference>
<keyword evidence="4" id="KW-0963">Cytoplasm</keyword>
<dbReference type="PROSITE" id="PS50077">
    <property type="entry name" value="HEAT_REPEAT"/>
    <property type="match status" value="3"/>
</dbReference>
<dbReference type="Proteomes" id="UP000268162">
    <property type="component" value="Unassembled WGS sequence"/>
</dbReference>
<evidence type="ECO:0000313" key="11">
    <source>
        <dbReference type="EMBL" id="RKP40176.1"/>
    </source>
</evidence>
<dbReference type="InterPro" id="IPR034085">
    <property type="entry name" value="TOG"/>
</dbReference>
<gene>
    <name evidence="11" type="ORF">BJ085DRAFT_33199</name>
</gene>
<keyword evidence="6" id="KW-0653">Protein transport</keyword>
<feature type="region of interest" description="Disordered" evidence="9">
    <location>
        <begin position="317"/>
        <end position="339"/>
    </location>
</feature>
<dbReference type="Gene3D" id="1.25.10.10">
    <property type="entry name" value="Leucine-rich Repeat Variant"/>
    <property type="match status" value="1"/>
</dbReference>
<dbReference type="InterPro" id="IPR057546">
    <property type="entry name" value="HEAT_GCN1"/>
</dbReference>
<feature type="compositionally biased region" description="Acidic residues" evidence="9">
    <location>
        <begin position="317"/>
        <end position="338"/>
    </location>
</feature>
<comment type="subcellular location">
    <subcellularLocation>
        <location evidence="2">Cytoplasm</location>
    </subcellularLocation>
    <subcellularLocation>
        <location evidence="1">Nucleus</location>
    </subcellularLocation>
</comment>
<feature type="domain" description="Importin N-terminal" evidence="10">
    <location>
        <begin position="29"/>
        <end position="95"/>
    </location>
</feature>
<evidence type="ECO:0000256" key="7">
    <source>
        <dbReference type="ARBA" id="ARBA00023242"/>
    </source>
</evidence>
<evidence type="ECO:0000259" key="10">
    <source>
        <dbReference type="PROSITE" id="PS50166"/>
    </source>
</evidence>
<dbReference type="EMBL" id="ML002222">
    <property type="protein sequence ID" value="RKP40176.1"/>
    <property type="molecule type" value="Genomic_DNA"/>
</dbReference>
<evidence type="ECO:0000256" key="3">
    <source>
        <dbReference type="ARBA" id="ARBA00022448"/>
    </source>
</evidence>
<dbReference type="InterPro" id="IPR057672">
    <property type="entry name" value="TPR_IPO4/5"/>
</dbReference>
<evidence type="ECO:0000256" key="9">
    <source>
        <dbReference type="SAM" id="MobiDB-lite"/>
    </source>
</evidence>
<name>A0A4Q0A218_9FUNG</name>
<dbReference type="AlphaFoldDB" id="A0A4Q0A218"/>
<evidence type="ECO:0000256" key="5">
    <source>
        <dbReference type="ARBA" id="ARBA00022737"/>
    </source>
</evidence>
<proteinExistence type="predicted"/>
<evidence type="ECO:0000256" key="4">
    <source>
        <dbReference type="ARBA" id="ARBA00022490"/>
    </source>
</evidence>
<protein>
    <submittedName>
        <fullName evidence="11">Armadillo-type protein</fullName>
    </submittedName>
</protein>
<dbReference type="GO" id="GO:0031267">
    <property type="term" value="F:small GTPase binding"/>
    <property type="evidence" value="ECO:0007669"/>
    <property type="project" value="InterPro"/>
</dbReference>
<dbReference type="SUPFAM" id="SSF48371">
    <property type="entry name" value="ARM repeat"/>
    <property type="match status" value="2"/>
</dbReference>
<dbReference type="PROSITE" id="PS50166">
    <property type="entry name" value="IMPORTIN_B_NT"/>
    <property type="match status" value="1"/>
</dbReference>
<evidence type="ECO:0000256" key="8">
    <source>
        <dbReference type="PROSITE-ProRule" id="PRU00103"/>
    </source>
</evidence>
<sequence>MDPQFTASLNEALQRFIKATDTQEILSLTATLNKDFYSQPASVPALTEIASQGAAPELRQLAAVELRKRVIKQWVQVPTELQVSIQKHLLERVVQDPEAAVRHALSRVISAIAEVIQDLGKWSELLPFLFQLSRSAQTSERETGIYVLYTLFEVIADGELQNTSQALAELFGLFAQSIRDPESRTVRVTTLQALGKVAEFLEPENTEDVKTFRDLVPAMVNVIEDCLSNGDEEGVSHGFDVFDSLLVLETPLLTKHFADLVQFFMTVAGNRQYPDSIRSMALSFISMATMFKRSKLQKLKLVTPLIQALMPIIAEPSEDGDAQDQSADDSDDEDDDDDSASKVALTTLSSLGTYLPASAVFPVTMQLVLQYMQNPTPSFRKAAMLSFAVLIEPSVDLITDKINDLIRLVVAGLQDPAISVRRAACMALGSFAENFEEEIAEHHATLLPLIFNLMGDAHTDVIKYSCNALDAILEGMDSTVVVEYLPTLINGLTHLLETAPVKIQITVTGALGSAANAAGSAFLPYFDNIIQRMRHQFTVSTVEDDFALRGIAVDTVGVIASAVGKEVFAPHLEGFMKLALEGLELSSGRLRDCTFLFFGTISEVFGDDFAPYLQFVVPPLLQSCRVDESIQVGDGTTDIEGTAAVTAALEDDEEELLSDQEDDFYVNTAVADEKEVAADVLGEIFSNTGTHFLPYAEATIQELVKLADHDADHVRTAVVGALFKCLLTFHRISGNAPWVAGWPVQVPVNQTLAQLIQIVMPAVMAVWAEEEVVGVVIQICVELTQALKTMGPALLVYKSLGAGSADSAADLSASSQSPDANLTALCNELGNILQKKALCQEDDADEDNQLDDEDKQKRDAVLTGGAADVVAALCLVLGPHFTPYFQVFLPFIAGYYTANEDVPERSMAIGCLGESVSGLKEGCAPFVGDLLPLFLQALADPDPEVKSNAAFAVGALVFYAPAGSAPIDVNAVLGALHTIFAQADRHRNAKNLLDNACGALARISMKDLAAVPLPDILSTLVRHLPLQADFAENEPVYDFVCGLIAEGHPAVQPHLPQLKGILQSVQANADEQLKPAQLAKVNSVLQNLA</sequence>
<keyword evidence="3" id="KW-0813">Transport</keyword>
<dbReference type="InterPro" id="IPR040122">
    <property type="entry name" value="Importin_beta"/>
</dbReference>
<evidence type="ECO:0000256" key="6">
    <source>
        <dbReference type="ARBA" id="ARBA00022927"/>
    </source>
</evidence>
<dbReference type="InterPro" id="IPR001494">
    <property type="entry name" value="Importin-beta_N"/>
</dbReference>
<feature type="repeat" description="HEAT" evidence="8">
    <location>
        <begin position="930"/>
        <end position="956"/>
    </location>
</feature>
<dbReference type="PANTHER" id="PTHR10527">
    <property type="entry name" value="IMPORTIN BETA"/>
    <property type="match status" value="1"/>
</dbReference>
<dbReference type="InterPro" id="IPR011989">
    <property type="entry name" value="ARM-like"/>
</dbReference>
<accession>A0A4Q0A218</accession>
<keyword evidence="7" id="KW-0539">Nucleus</keyword>
<organism evidence="11 12">
    <name type="scientific">Dimargaris cristalligena</name>
    <dbReference type="NCBI Taxonomy" id="215637"/>
    <lineage>
        <taxon>Eukaryota</taxon>
        <taxon>Fungi</taxon>
        <taxon>Fungi incertae sedis</taxon>
        <taxon>Zoopagomycota</taxon>
        <taxon>Kickxellomycotina</taxon>
        <taxon>Dimargaritomycetes</taxon>
        <taxon>Dimargaritales</taxon>
        <taxon>Dimargaritaceae</taxon>
        <taxon>Dimargaris</taxon>
    </lineage>
</organism>
<dbReference type="Pfam" id="PF23271">
    <property type="entry name" value="HEAT_GCN1"/>
    <property type="match status" value="1"/>
</dbReference>
<keyword evidence="12" id="KW-1185">Reference proteome</keyword>
<evidence type="ECO:0000256" key="1">
    <source>
        <dbReference type="ARBA" id="ARBA00004123"/>
    </source>
</evidence>
<reference evidence="12" key="1">
    <citation type="journal article" date="2018" name="Nat. Microbiol.">
        <title>Leveraging single-cell genomics to expand the fungal tree of life.</title>
        <authorList>
            <person name="Ahrendt S.R."/>
            <person name="Quandt C.A."/>
            <person name="Ciobanu D."/>
            <person name="Clum A."/>
            <person name="Salamov A."/>
            <person name="Andreopoulos B."/>
            <person name="Cheng J.F."/>
            <person name="Woyke T."/>
            <person name="Pelin A."/>
            <person name="Henrissat B."/>
            <person name="Reynolds N.K."/>
            <person name="Benny G.L."/>
            <person name="Smith M.E."/>
            <person name="James T.Y."/>
            <person name="Grigoriev I.V."/>
        </authorList>
    </citation>
    <scope>NUCLEOTIDE SEQUENCE [LARGE SCALE GENOMIC DNA]</scope>
    <source>
        <strain evidence="12">RSA 468</strain>
    </source>
</reference>
<dbReference type="InterPro" id="IPR016024">
    <property type="entry name" value="ARM-type_fold"/>
</dbReference>
<dbReference type="Pfam" id="PF25780">
    <property type="entry name" value="TPR_IPO5"/>
    <property type="match status" value="1"/>
</dbReference>
<dbReference type="GO" id="GO:0006606">
    <property type="term" value="P:protein import into nucleus"/>
    <property type="evidence" value="ECO:0007669"/>
    <property type="project" value="InterPro"/>
</dbReference>
<evidence type="ECO:0000313" key="12">
    <source>
        <dbReference type="Proteomes" id="UP000268162"/>
    </source>
</evidence>